<feature type="site" description="Discriminates between blocked and unblocked aminoacyl-tRNA" evidence="7">
    <location>
        <position position="9"/>
    </location>
</feature>
<name>A0A478FS47_9MOLU</name>
<comment type="subunit">
    <text evidence="7">Monomer.</text>
</comment>
<dbReference type="GO" id="GO:0072344">
    <property type="term" value="P:rescue of stalled ribosome"/>
    <property type="evidence" value="ECO:0007669"/>
    <property type="project" value="UniProtKB-UniRule"/>
</dbReference>
<dbReference type="PROSITE" id="PS01195">
    <property type="entry name" value="PEPT_TRNA_HYDROL_1"/>
    <property type="match status" value="1"/>
</dbReference>
<evidence type="ECO:0000256" key="9">
    <source>
        <dbReference type="RuleBase" id="RU004320"/>
    </source>
</evidence>
<gene>
    <name evidence="7 10" type="primary">pth</name>
    <name evidence="10" type="ORF">MHSWG343_02660</name>
</gene>
<evidence type="ECO:0000313" key="11">
    <source>
        <dbReference type="Proteomes" id="UP000324831"/>
    </source>
</evidence>
<feature type="binding site" evidence="7">
    <location>
        <position position="14"/>
    </location>
    <ligand>
        <name>tRNA</name>
        <dbReference type="ChEBI" id="CHEBI:17843"/>
    </ligand>
</feature>
<proteinExistence type="inferred from homology"/>
<dbReference type="RefSeq" id="WP_216082874.1">
    <property type="nucleotide sequence ID" value="NZ_CACTIB010000008.1"/>
</dbReference>
<evidence type="ECO:0000256" key="4">
    <source>
        <dbReference type="ARBA" id="ARBA00022884"/>
    </source>
</evidence>
<comment type="subcellular location">
    <subcellularLocation>
        <location evidence="7">Cytoplasm</location>
    </subcellularLocation>
</comment>
<evidence type="ECO:0000256" key="7">
    <source>
        <dbReference type="HAMAP-Rule" id="MF_00083"/>
    </source>
</evidence>
<evidence type="ECO:0000313" key="10">
    <source>
        <dbReference type="EMBL" id="GCE63279.1"/>
    </source>
</evidence>
<dbReference type="Gene3D" id="3.40.50.1470">
    <property type="entry name" value="Peptidyl-tRNA hydrolase"/>
    <property type="match status" value="1"/>
</dbReference>
<feature type="binding site" evidence="7">
    <location>
        <position position="113"/>
    </location>
    <ligand>
        <name>tRNA</name>
        <dbReference type="ChEBI" id="CHEBI:17843"/>
    </ligand>
</feature>
<dbReference type="EMBL" id="BIMN01000001">
    <property type="protein sequence ID" value="GCE63279.1"/>
    <property type="molecule type" value="Genomic_DNA"/>
</dbReference>
<comment type="caution">
    <text evidence="10">The sequence shown here is derived from an EMBL/GenBank/DDBJ whole genome shotgun (WGS) entry which is preliminary data.</text>
</comment>
<feature type="active site" description="Proton acceptor" evidence="7">
    <location>
        <position position="19"/>
    </location>
</feature>
<dbReference type="PANTHER" id="PTHR17224">
    <property type="entry name" value="PEPTIDYL-TRNA HYDROLASE"/>
    <property type="match status" value="1"/>
</dbReference>
<reference evidence="10 11" key="1">
    <citation type="submission" date="2019-01" db="EMBL/GenBank/DDBJ databases">
        <title>Draft genome sequences of Candidatus Mycoplasma haemohominis SWG34-3 identified from a patient with pyrexia, anemia and liver dysfunction.</title>
        <authorList>
            <person name="Sekizuka T."/>
            <person name="Hattori N."/>
            <person name="Katano H."/>
            <person name="Takuma T."/>
            <person name="Ito T."/>
            <person name="Arai N."/>
            <person name="Yanai R."/>
            <person name="Ishii S."/>
            <person name="Miura Y."/>
            <person name="Tokunaga T."/>
            <person name="Watanabe H."/>
            <person name="Nomura N."/>
            <person name="Eguchi J."/>
            <person name="Arai T."/>
            <person name="Hasegawa H."/>
            <person name="Nakamaki T."/>
            <person name="Wakita T."/>
            <person name="Niki Y."/>
            <person name="Kuroda M."/>
        </authorList>
    </citation>
    <scope>NUCLEOTIDE SEQUENCE [LARGE SCALE GENOMIC DNA]</scope>
    <source>
        <strain evidence="10">SWG34-3</strain>
    </source>
</reference>
<sequence>MKLIVGLGNPGSKFENTRHNVGFIVVDSFVEFLSNKFGDSVVWRVEHQGLVCKSSSVIFFKPITYMNLSGNAVCSLKNFYKISNSDILIVYDDLYLAEGKYRFSINRNSGGHNGVKNIIEKLGGKDFLTLRVGIGPREKATVISDYVLENMSEETMDNIGSLYQTIFEAMEFFIDGANISELQNKYNR</sequence>
<dbReference type="Pfam" id="PF01195">
    <property type="entry name" value="Pept_tRNA_hydro"/>
    <property type="match status" value="1"/>
</dbReference>
<dbReference type="AlphaFoldDB" id="A0A478FS47"/>
<evidence type="ECO:0000256" key="2">
    <source>
        <dbReference type="ARBA" id="ARBA00022555"/>
    </source>
</evidence>
<protein>
    <recommendedName>
        <fullName evidence="6 7">Peptidyl-tRNA hydrolase</fullName>
        <shortName evidence="7">Pth</shortName>
        <ecNumber evidence="1 7">3.1.1.29</ecNumber>
    </recommendedName>
</protein>
<dbReference type="Proteomes" id="UP000324831">
    <property type="component" value="Unassembled WGS sequence"/>
</dbReference>
<dbReference type="EC" id="3.1.1.29" evidence="1 7"/>
<keyword evidence="4 7" id="KW-0694">RNA-binding</keyword>
<dbReference type="InterPro" id="IPR018171">
    <property type="entry name" value="Pept_tRNA_hydro_CS"/>
</dbReference>
<dbReference type="InterPro" id="IPR036416">
    <property type="entry name" value="Pept_tRNA_hydro_sf"/>
</dbReference>
<dbReference type="GO" id="GO:0006515">
    <property type="term" value="P:protein quality control for misfolded or incompletely synthesized proteins"/>
    <property type="evidence" value="ECO:0007669"/>
    <property type="project" value="UniProtKB-UniRule"/>
</dbReference>
<dbReference type="GO" id="GO:0000049">
    <property type="term" value="F:tRNA binding"/>
    <property type="evidence" value="ECO:0007669"/>
    <property type="project" value="UniProtKB-UniRule"/>
</dbReference>
<evidence type="ECO:0000256" key="5">
    <source>
        <dbReference type="ARBA" id="ARBA00038063"/>
    </source>
</evidence>
<accession>A0A478FS47</accession>
<evidence type="ECO:0000256" key="8">
    <source>
        <dbReference type="RuleBase" id="RU000673"/>
    </source>
</evidence>
<dbReference type="GO" id="GO:0004045">
    <property type="term" value="F:peptidyl-tRNA hydrolase activity"/>
    <property type="evidence" value="ECO:0007669"/>
    <property type="project" value="UniProtKB-UniRule"/>
</dbReference>
<evidence type="ECO:0000256" key="6">
    <source>
        <dbReference type="ARBA" id="ARBA00050038"/>
    </source>
</evidence>
<feature type="binding site" evidence="7">
    <location>
        <position position="65"/>
    </location>
    <ligand>
        <name>tRNA</name>
        <dbReference type="ChEBI" id="CHEBI:17843"/>
    </ligand>
</feature>
<dbReference type="CDD" id="cd00462">
    <property type="entry name" value="PTH"/>
    <property type="match status" value="1"/>
</dbReference>
<dbReference type="SUPFAM" id="SSF53178">
    <property type="entry name" value="Peptidyl-tRNA hydrolase-like"/>
    <property type="match status" value="1"/>
</dbReference>
<dbReference type="HAMAP" id="MF_00083">
    <property type="entry name" value="Pept_tRNA_hydro_bact"/>
    <property type="match status" value="1"/>
</dbReference>
<evidence type="ECO:0000256" key="3">
    <source>
        <dbReference type="ARBA" id="ARBA00022801"/>
    </source>
</evidence>
<dbReference type="GO" id="GO:0005737">
    <property type="term" value="C:cytoplasm"/>
    <property type="evidence" value="ECO:0007669"/>
    <property type="project" value="UniProtKB-SubCell"/>
</dbReference>
<dbReference type="InterPro" id="IPR001328">
    <property type="entry name" value="Pept_tRNA_hydro"/>
</dbReference>
<comment type="function">
    <text evidence="7">Catalyzes the release of premature peptidyl moieties from peptidyl-tRNA molecules trapped in stalled 50S ribosomal subunits, and thus maintains levels of free tRNAs and 50S ribosomes.</text>
</comment>
<comment type="similarity">
    <text evidence="5 7 9">Belongs to the PTH family.</text>
</comment>
<keyword evidence="2 7" id="KW-0820">tRNA-binding</keyword>
<feature type="site" description="Stabilizes the basic form of H active site to accept a proton" evidence="7">
    <location>
        <position position="92"/>
    </location>
</feature>
<comment type="function">
    <text evidence="7">Hydrolyzes ribosome-free peptidyl-tRNAs (with 1 or more amino acids incorporated), which drop off the ribosome during protein synthesis, or as a result of ribosome stalling.</text>
</comment>
<dbReference type="NCBIfam" id="TIGR00447">
    <property type="entry name" value="pth"/>
    <property type="match status" value="1"/>
</dbReference>
<keyword evidence="7" id="KW-0963">Cytoplasm</keyword>
<dbReference type="PANTHER" id="PTHR17224:SF1">
    <property type="entry name" value="PEPTIDYL-TRNA HYDROLASE"/>
    <property type="match status" value="1"/>
</dbReference>
<keyword evidence="3 7" id="KW-0378">Hydrolase</keyword>
<feature type="binding site" evidence="7">
    <location>
        <position position="67"/>
    </location>
    <ligand>
        <name>tRNA</name>
        <dbReference type="ChEBI" id="CHEBI:17843"/>
    </ligand>
</feature>
<comment type="catalytic activity">
    <reaction evidence="7 8">
        <text>an N-acyl-L-alpha-aminoacyl-tRNA + H2O = an N-acyl-L-amino acid + a tRNA + H(+)</text>
        <dbReference type="Rhea" id="RHEA:54448"/>
        <dbReference type="Rhea" id="RHEA-COMP:10123"/>
        <dbReference type="Rhea" id="RHEA-COMP:13883"/>
        <dbReference type="ChEBI" id="CHEBI:15377"/>
        <dbReference type="ChEBI" id="CHEBI:15378"/>
        <dbReference type="ChEBI" id="CHEBI:59874"/>
        <dbReference type="ChEBI" id="CHEBI:78442"/>
        <dbReference type="ChEBI" id="CHEBI:138191"/>
        <dbReference type="EC" id="3.1.1.29"/>
    </reaction>
</comment>
<organism evidence="10 11">
    <name type="scientific">Candidatus Mycoplasma haematohominis</name>
    <dbReference type="NCBI Taxonomy" id="1494318"/>
    <lineage>
        <taxon>Bacteria</taxon>
        <taxon>Bacillati</taxon>
        <taxon>Mycoplasmatota</taxon>
        <taxon>Mollicutes</taxon>
        <taxon>Mycoplasmataceae</taxon>
        <taxon>Mycoplasma</taxon>
    </lineage>
</organism>
<evidence type="ECO:0000256" key="1">
    <source>
        <dbReference type="ARBA" id="ARBA00013260"/>
    </source>
</evidence>